<keyword evidence="2" id="KW-1003">Cell membrane</keyword>
<evidence type="ECO:0000256" key="8">
    <source>
        <dbReference type="SAM" id="Phobius"/>
    </source>
</evidence>
<feature type="transmembrane region" description="Helical" evidence="8">
    <location>
        <begin position="118"/>
        <end position="135"/>
    </location>
</feature>
<keyword evidence="5 8" id="KW-0812">Transmembrane</keyword>
<feature type="transmembrane region" description="Helical" evidence="8">
    <location>
        <begin position="12"/>
        <end position="29"/>
    </location>
</feature>
<feature type="transmembrane region" description="Helical" evidence="8">
    <location>
        <begin position="259"/>
        <end position="282"/>
    </location>
</feature>
<dbReference type="InterPro" id="IPR050297">
    <property type="entry name" value="LipidA_mod_glycosyltrf_83"/>
</dbReference>
<keyword evidence="7 8" id="KW-0472">Membrane</keyword>
<dbReference type="GO" id="GO:0005886">
    <property type="term" value="C:plasma membrane"/>
    <property type="evidence" value="ECO:0007669"/>
    <property type="project" value="UniProtKB-SubCell"/>
</dbReference>
<gene>
    <name evidence="10" type="ORF">PKB_1140</name>
</gene>
<dbReference type="STRING" id="1301098.PKB_1140"/>
<dbReference type="PATRIC" id="fig|1301098.3.peg.1152"/>
<reference evidence="10 11" key="1">
    <citation type="submission" date="2013-03" db="EMBL/GenBank/DDBJ databases">
        <authorList>
            <person name="Linke B."/>
        </authorList>
    </citation>
    <scope>NUCLEOTIDE SEQUENCE [LARGE SCALE GENOMIC DNA]</scope>
    <source>
        <strain evidence="10 11">B13</strain>
    </source>
</reference>
<evidence type="ECO:0000256" key="6">
    <source>
        <dbReference type="ARBA" id="ARBA00022989"/>
    </source>
</evidence>
<dbReference type="AlphaFoldDB" id="A0A024HBS1"/>
<dbReference type="KEGG" id="pkc:PKB_1140"/>
<feature type="domain" description="Glycosyltransferase RgtA/B/C/D-like" evidence="9">
    <location>
        <begin position="67"/>
        <end position="225"/>
    </location>
</feature>
<comment type="subcellular location">
    <subcellularLocation>
        <location evidence="1">Cell membrane</location>
        <topology evidence="1">Multi-pass membrane protein</topology>
    </subcellularLocation>
</comment>
<keyword evidence="11" id="KW-1185">Reference proteome</keyword>
<feature type="transmembrane region" description="Helical" evidence="8">
    <location>
        <begin position="348"/>
        <end position="367"/>
    </location>
</feature>
<evidence type="ECO:0000256" key="3">
    <source>
        <dbReference type="ARBA" id="ARBA00022676"/>
    </source>
</evidence>
<dbReference type="Proteomes" id="UP000025241">
    <property type="component" value="Chromosome I"/>
</dbReference>
<name>A0A024HBS1_PSEKB</name>
<feature type="transmembrane region" description="Helical" evidence="8">
    <location>
        <begin position="294"/>
        <end position="311"/>
    </location>
</feature>
<evidence type="ECO:0000313" key="10">
    <source>
        <dbReference type="EMBL" id="CDF82505.1"/>
    </source>
</evidence>
<dbReference type="PANTHER" id="PTHR33908">
    <property type="entry name" value="MANNOSYLTRANSFERASE YKCB-RELATED"/>
    <property type="match status" value="1"/>
</dbReference>
<dbReference type="GO" id="GO:0009103">
    <property type="term" value="P:lipopolysaccharide biosynthetic process"/>
    <property type="evidence" value="ECO:0007669"/>
    <property type="project" value="UniProtKB-ARBA"/>
</dbReference>
<feature type="transmembrane region" description="Helical" evidence="8">
    <location>
        <begin position="209"/>
        <end position="229"/>
    </location>
</feature>
<evidence type="ECO:0000256" key="4">
    <source>
        <dbReference type="ARBA" id="ARBA00022679"/>
    </source>
</evidence>
<dbReference type="GO" id="GO:0016763">
    <property type="term" value="F:pentosyltransferase activity"/>
    <property type="evidence" value="ECO:0007669"/>
    <property type="project" value="TreeGrafter"/>
</dbReference>
<evidence type="ECO:0000313" key="11">
    <source>
        <dbReference type="Proteomes" id="UP000025241"/>
    </source>
</evidence>
<sequence>MQVKVELERRVWLLVTLALLVLLCFWGIGDLALLSTNEARRAVTVREMFVAHDWLLPRMNGELYLAKPPLFYWLALIPTYLFGGVSELTVRLPSAIFGLASIAGAFYCGNRIGGRALGLYSAIILGANATFSLFARSAEIESSLTGFCFLSLLCAWIYLFVDGRRRWSLLSYLLLGGALLSKGPVALLLVTLPVLVFTLIRRPERGRQYLCDVPGWLIALFLGIVWYAAVTAHEGFDVWKAIFKQDIVDKIGGQGADHWYAYLLYIAGDFAPFCLLLFFRPLQLWRQIRQDPRLLLLACAVLVPLVVFSLFSDKHAKYLLPTYPALAVLIAWHWTQVLEPLAGWKRKLMTWFPLVLLAGFVAFYGLAMKKVYGYRLHAMPQITRAAEAYPQLQIYSLELPDMRLVYYAGRQVKIITPADLLGIDEGLLFIRGDLPPELNIDPRCVSAQIPKYLSKHKGLQAVLLGKSCTAGSNVAQVPAAPAS</sequence>
<organism evidence="10 11">
    <name type="scientific">Pseudomonas knackmussii (strain DSM 6978 / CCUG 54928 / LMG 23759 / B13)</name>
    <dbReference type="NCBI Taxonomy" id="1301098"/>
    <lineage>
        <taxon>Bacteria</taxon>
        <taxon>Pseudomonadati</taxon>
        <taxon>Pseudomonadota</taxon>
        <taxon>Gammaproteobacteria</taxon>
        <taxon>Pseudomonadales</taxon>
        <taxon>Pseudomonadaceae</taxon>
        <taxon>Pseudomonas</taxon>
    </lineage>
</organism>
<feature type="transmembrane region" description="Helical" evidence="8">
    <location>
        <begin position="173"/>
        <end position="197"/>
    </location>
</feature>
<dbReference type="HOGENOM" id="CLU_534050_0_0_6"/>
<proteinExistence type="predicted"/>
<evidence type="ECO:0000259" key="9">
    <source>
        <dbReference type="Pfam" id="PF13231"/>
    </source>
</evidence>
<dbReference type="eggNOG" id="COG1807">
    <property type="taxonomic scope" value="Bacteria"/>
</dbReference>
<accession>A0A024HBS1</accession>
<feature type="transmembrane region" description="Helical" evidence="8">
    <location>
        <begin position="142"/>
        <end position="161"/>
    </location>
</feature>
<dbReference type="OrthoDB" id="9775035at2"/>
<keyword evidence="4 10" id="KW-0808">Transferase</keyword>
<keyword evidence="3" id="KW-0328">Glycosyltransferase</keyword>
<evidence type="ECO:0000256" key="2">
    <source>
        <dbReference type="ARBA" id="ARBA00022475"/>
    </source>
</evidence>
<dbReference type="GO" id="GO:0010041">
    <property type="term" value="P:response to iron(III) ion"/>
    <property type="evidence" value="ECO:0007669"/>
    <property type="project" value="TreeGrafter"/>
</dbReference>
<evidence type="ECO:0000256" key="1">
    <source>
        <dbReference type="ARBA" id="ARBA00004651"/>
    </source>
</evidence>
<dbReference type="PANTHER" id="PTHR33908:SF3">
    <property type="entry name" value="UNDECAPRENYL PHOSPHATE-ALPHA-4-AMINO-4-DEOXY-L-ARABINOSE ARABINOSYL TRANSFERASE"/>
    <property type="match status" value="1"/>
</dbReference>
<reference evidence="10 11" key="2">
    <citation type="submission" date="2014-05" db="EMBL/GenBank/DDBJ databases">
        <title>Genome sequence of the 3-chlorobenzoate degrading bacterium Pseudomonas knackmussii B13 shows multiple evidence for horizontal gene transfer.</title>
        <authorList>
            <person name="Miyazaki R."/>
            <person name="Bertelli C."/>
            <person name="Falquet L."/>
            <person name="Robinson-Rechavi M."/>
            <person name="Gharib W."/>
            <person name="Roy S."/>
            <person name="Van der Meer J.R."/>
        </authorList>
    </citation>
    <scope>NUCLEOTIDE SEQUENCE [LARGE SCALE GENOMIC DNA]</scope>
    <source>
        <strain evidence="10 11">B13</strain>
    </source>
</reference>
<evidence type="ECO:0000256" key="5">
    <source>
        <dbReference type="ARBA" id="ARBA00022692"/>
    </source>
</evidence>
<dbReference type="RefSeq" id="WP_052355190.1">
    <property type="nucleotide sequence ID" value="NZ_HG322950.1"/>
</dbReference>
<keyword evidence="6 8" id="KW-1133">Transmembrane helix</keyword>
<dbReference type="InterPro" id="IPR038731">
    <property type="entry name" value="RgtA/B/C-like"/>
</dbReference>
<feature type="transmembrane region" description="Helical" evidence="8">
    <location>
        <begin position="70"/>
        <end position="88"/>
    </location>
</feature>
<evidence type="ECO:0000256" key="7">
    <source>
        <dbReference type="ARBA" id="ARBA00023136"/>
    </source>
</evidence>
<protein>
    <submittedName>
        <fullName evidence="10">PMT family glycosyltransferase,4-amino-4-deoxy-L-arabinose transferase</fullName>
    </submittedName>
</protein>
<dbReference type="EMBL" id="HG322950">
    <property type="protein sequence ID" value="CDF82505.1"/>
    <property type="molecule type" value="Genomic_DNA"/>
</dbReference>
<dbReference type="Pfam" id="PF13231">
    <property type="entry name" value="PMT_2"/>
    <property type="match status" value="1"/>
</dbReference>
<feature type="transmembrane region" description="Helical" evidence="8">
    <location>
        <begin position="95"/>
        <end position="112"/>
    </location>
</feature>